<evidence type="ECO:0000259" key="5">
    <source>
        <dbReference type="PROSITE" id="PS50949"/>
    </source>
</evidence>
<dbReference type="InterPro" id="IPR008920">
    <property type="entry name" value="TF_FadR/GntR_C"/>
</dbReference>
<dbReference type="PRINTS" id="PR00035">
    <property type="entry name" value="HTHGNTR"/>
</dbReference>
<accession>A0ABQ2Z3C4</accession>
<organism evidence="6 7">
    <name type="scientific">Litchfieldella qijiaojingensis</name>
    <dbReference type="NCBI Taxonomy" id="980347"/>
    <lineage>
        <taxon>Bacteria</taxon>
        <taxon>Pseudomonadati</taxon>
        <taxon>Pseudomonadota</taxon>
        <taxon>Gammaproteobacteria</taxon>
        <taxon>Oceanospirillales</taxon>
        <taxon>Halomonadaceae</taxon>
        <taxon>Litchfieldella</taxon>
    </lineage>
</organism>
<evidence type="ECO:0000256" key="2">
    <source>
        <dbReference type="ARBA" id="ARBA00023125"/>
    </source>
</evidence>
<dbReference type="SMART" id="SM00895">
    <property type="entry name" value="FCD"/>
    <property type="match status" value="1"/>
</dbReference>
<evidence type="ECO:0000313" key="7">
    <source>
        <dbReference type="Proteomes" id="UP000653056"/>
    </source>
</evidence>
<protein>
    <submittedName>
        <fullName evidence="6">GntR family transcriptional regulator</fullName>
    </submittedName>
</protein>
<dbReference type="InterPro" id="IPR036390">
    <property type="entry name" value="WH_DNA-bd_sf"/>
</dbReference>
<evidence type="ECO:0000256" key="4">
    <source>
        <dbReference type="SAM" id="MobiDB-lite"/>
    </source>
</evidence>
<sequence length="258" mass="28492">MSLSPLASLSPDADARELATVLARAILSGHWNPGDGFPRELDLCRHFAVSRNLVRNALASLTSAGLIERSAGRGSWVREIGDWHLLDPQMSVWMTGLETTHPQLMREIFAFRLSAEPHVAELAAQAADAEDLARLERAWNGMRDSAGDPKRRNEHAECDVAFHAAVYRASHNLVWRQMGHLLRPSIIALIQHSQRRAGDLDDSLERHRRVMEAIRLRQPQAARLATAQVLERTADDLSKASSTVASSSSIPELQGPGL</sequence>
<feature type="domain" description="HTH gntR-type" evidence="5">
    <location>
        <begin position="12"/>
        <end position="80"/>
    </location>
</feature>
<keyword evidence="7" id="KW-1185">Reference proteome</keyword>
<dbReference type="Pfam" id="PF00392">
    <property type="entry name" value="GntR"/>
    <property type="match status" value="1"/>
</dbReference>
<keyword evidence="2" id="KW-0238">DNA-binding</keyword>
<dbReference type="PANTHER" id="PTHR43537:SF44">
    <property type="entry name" value="GNTR FAMILY REGULATORY PROTEIN"/>
    <property type="match status" value="1"/>
</dbReference>
<comment type="caution">
    <text evidence="6">The sequence shown here is derived from an EMBL/GenBank/DDBJ whole genome shotgun (WGS) entry which is preliminary data.</text>
</comment>
<dbReference type="SUPFAM" id="SSF48008">
    <property type="entry name" value="GntR ligand-binding domain-like"/>
    <property type="match status" value="1"/>
</dbReference>
<dbReference type="SUPFAM" id="SSF46785">
    <property type="entry name" value="Winged helix' DNA-binding domain"/>
    <property type="match status" value="1"/>
</dbReference>
<proteinExistence type="predicted"/>
<reference evidence="7" key="1">
    <citation type="journal article" date="2019" name="Int. J. Syst. Evol. Microbiol.">
        <title>The Global Catalogue of Microorganisms (GCM) 10K type strain sequencing project: providing services to taxonomists for standard genome sequencing and annotation.</title>
        <authorList>
            <consortium name="The Broad Institute Genomics Platform"/>
            <consortium name="The Broad Institute Genome Sequencing Center for Infectious Disease"/>
            <person name="Wu L."/>
            <person name="Ma J."/>
        </authorList>
    </citation>
    <scope>NUCLEOTIDE SEQUENCE [LARGE SCALE GENOMIC DNA]</scope>
    <source>
        <strain evidence="7">KCTC 22228</strain>
    </source>
</reference>
<dbReference type="InterPro" id="IPR036388">
    <property type="entry name" value="WH-like_DNA-bd_sf"/>
</dbReference>
<dbReference type="InterPro" id="IPR011711">
    <property type="entry name" value="GntR_C"/>
</dbReference>
<dbReference type="Gene3D" id="1.10.10.10">
    <property type="entry name" value="Winged helix-like DNA-binding domain superfamily/Winged helix DNA-binding domain"/>
    <property type="match status" value="1"/>
</dbReference>
<gene>
    <name evidence="6" type="primary">pdhR</name>
    <name evidence="6" type="ORF">GCM10007160_30250</name>
</gene>
<dbReference type="EMBL" id="BMXS01000016">
    <property type="protein sequence ID" value="GGY00422.1"/>
    <property type="molecule type" value="Genomic_DNA"/>
</dbReference>
<feature type="compositionally biased region" description="Low complexity" evidence="4">
    <location>
        <begin position="239"/>
        <end position="249"/>
    </location>
</feature>
<dbReference type="InterPro" id="IPR000524">
    <property type="entry name" value="Tscrpt_reg_HTH_GntR"/>
</dbReference>
<evidence type="ECO:0000313" key="6">
    <source>
        <dbReference type="EMBL" id="GGY00422.1"/>
    </source>
</evidence>
<dbReference type="Proteomes" id="UP000653056">
    <property type="component" value="Unassembled WGS sequence"/>
</dbReference>
<dbReference type="Gene3D" id="1.20.120.530">
    <property type="entry name" value="GntR ligand-binding domain-like"/>
    <property type="match status" value="1"/>
</dbReference>
<dbReference type="CDD" id="cd07377">
    <property type="entry name" value="WHTH_GntR"/>
    <property type="match status" value="1"/>
</dbReference>
<dbReference type="PROSITE" id="PS50949">
    <property type="entry name" value="HTH_GNTR"/>
    <property type="match status" value="1"/>
</dbReference>
<dbReference type="PANTHER" id="PTHR43537">
    <property type="entry name" value="TRANSCRIPTIONAL REGULATOR, GNTR FAMILY"/>
    <property type="match status" value="1"/>
</dbReference>
<name>A0ABQ2Z3C4_9GAMM</name>
<feature type="region of interest" description="Disordered" evidence="4">
    <location>
        <begin position="238"/>
        <end position="258"/>
    </location>
</feature>
<evidence type="ECO:0000256" key="1">
    <source>
        <dbReference type="ARBA" id="ARBA00023015"/>
    </source>
</evidence>
<dbReference type="SMART" id="SM00345">
    <property type="entry name" value="HTH_GNTR"/>
    <property type="match status" value="1"/>
</dbReference>
<evidence type="ECO:0000256" key="3">
    <source>
        <dbReference type="ARBA" id="ARBA00023163"/>
    </source>
</evidence>
<dbReference type="RefSeq" id="WP_189470643.1">
    <property type="nucleotide sequence ID" value="NZ_BMXS01000016.1"/>
</dbReference>
<keyword evidence="3" id="KW-0804">Transcription</keyword>
<keyword evidence="1" id="KW-0805">Transcription regulation</keyword>
<dbReference type="Pfam" id="PF07729">
    <property type="entry name" value="FCD"/>
    <property type="match status" value="1"/>
</dbReference>